<evidence type="ECO:0000256" key="1">
    <source>
        <dbReference type="SAM" id="MobiDB-lite"/>
    </source>
</evidence>
<comment type="caution">
    <text evidence="3">The sequence shown here is derived from an EMBL/GenBank/DDBJ whole genome shotgun (WGS) entry which is preliminary data.</text>
</comment>
<accession>A0ABP7CF61</accession>
<keyword evidence="4" id="KW-1185">Reference proteome</keyword>
<protein>
    <recommendedName>
        <fullName evidence="5">DUF1795 domain-containing protein</fullName>
    </recommendedName>
</protein>
<dbReference type="EMBL" id="BAAAZP010000103">
    <property type="protein sequence ID" value="GAA3686862.1"/>
    <property type="molecule type" value="Genomic_DNA"/>
</dbReference>
<feature type="region of interest" description="Disordered" evidence="1">
    <location>
        <begin position="1"/>
        <end position="101"/>
    </location>
</feature>
<dbReference type="RefSeq" id="WP_344885546.1">
    <property type="nucleotide sequence ID" value="NZ_BAAAZP010000103.1"/>
</dbReference>
<name>A0ABP7CF61_9ACTN</name>
<evidence type="ECO:0000313" key="4">
    <source>
        <dbReference type="Proteomes" id="UP001500902"/>
    </source>
</evidence>
<evidence type="ECO:0008006" key="5">
    <source>
        <dbReference type="Google" id="ProtNLM"/>
    </source>
</evidence>
<evidence type="ECO:0000256" key="2">
    <source>
        <dbReference type="SAM" id="Phobius"/>
    </source>
</evidence>
<keyword evidence="2" id="KW-0472">Membrane</keyword>
<feature type="transmembrane region" description="Helical" evidence="2">
    <location>
        <begin position="130"/>
        <end position="155"/>
    </location>
</feature>
<evidence type="ECO:0000313" key="3">
    <source>
        <dbReference type="EMBL" id="GAA3686862.1"/>
    </source>
</evidence>
<sequence length="306" mass="33489">MEDDHRVWPPQSRARHRRRTSQPYPDASLQRDRWARDVPDPVDRDPVERHPRERAIPESPDPDFWGEERGHPLDLPADDGPSWNPRIRGTVPGGPVRSGEPWDELPPSARLHGSPADPHMRVRAAGTSRVWRRAVVVLVSLAAGTAVVAGATALAARLTAPAEEAGRLSDALAGVAATLPQGWSVEPVPPVTGFTSVARHRDGALVMARPMPGPVEDAKKAAAEAGEQYSRLLLKGDRVTVVEDRAMPGGHTRALRAEYQDVVNRPAFLRVMLLTRATRPVLLVGLLQPEENSRRQALDALMTSLR</sequence>
<keyword evidence="2" id="KW-1133">Transmembrane helix</keyword>
<keyword evidence="2" id="KW-0812">Transmembrane</keyword>
<proteinExistence type="predicted"/>
<gene>
    <name evidence="3" type="ORF">GCM10022224_059750</name>
</gene>
<feature type="compositionally biased region" description="Basic and acidic residues" evidence="1">
    <location>
        <begin position="29"/>
        <end position="56"/>
    </location>
</feature>
<organism evidence="3 4">
    <name type="scientific">Nonomuraea antimicrobica</name>
    <dbReference type="NCBI Taxonomy" id="561173"/>
    <lineage>
        <taxon>Bacteria</taxon>
        <taxon>Bacillati</taxon>
        <taxon>Actinomycetota</taxon>
        <taxon>Actinomycetes</taxon>
        <taxon>Streptosporangiales</taxon>
        <taxon>Streptosporangiaceae</taxon>
        <taxon>Nonomuraea</taxon>
    </lineage>
</organism>
<dbReference type="Proteomes" id="UP001500902">
    <property type="component" value="Unassembled WGS sequence"/>
</dbReference>
<reference evidence="4" key="1">
    <citation type="journal article" date="2019" name="Int. J. Syst. Evol. Microbiol.">
        <title>The Global Catalogue of Microorganisms (GCM) 10K type strain sequencing project: providing services to taxonomists for standard genome sequencing and annotation.</title>
        <authorList>
            <consortium name="The Broad Institute Genomics Platform"/>
            <consortium name="The Broad Institute Genome Sequencing Center for Infectious Disease"/>
            <person name="Wu L."/>
            <person name="Ma J."/>
        </authorList>
    </citation>
    <scope>NUCLEOTIDE SEQUENCE [LARGE SCALE GENOMIC DNA]</scope>
    <source>
        <strain evidence="4">JCM 16904</strain>
    </source>
</reference>